<gene>
    <name evidence="2" type="ORF">H9Q16_16700</name>
</gene>
<sequence length="303" mass="33354">MTSTPTSLRADAEHQASRLPALLARAEHLAGAVLLGAHGRRRAGLGDDFWQYRPAQMGDSRRMIDHRRSAMGDQEFVREREWQIAQSVMLWIDQGASMRFSSDDTLPQKADRARLLGLALAILLIRGGERVGLTGTTLPPRRGNPQILRLAELFCEDDAADYSPPEHRAMIPHARAVFISDFMGDLEAVKLALTKAADRGVRGVLCHVLDPSEEAFPFSGRTIFESVGGTLSHETLKANDLRDRYLARLAARKAELQRLCTLTGWQYGLHHTEGSAQSALLWLYGALDARAGVAPPARSEATV</sequence>
<accession>A0A927HHT5</accession>
<name>A0A927HHT5_9RHOB</name>
<evidence type="ECO:0000259" key="1">
    <source>
        <dbReference type="Pfam" id="PF01882"/>
    </source>
</evidence>
<protein>
    <submittedName>
        <fullName evidence="2">DUF58 domain-containing protein</fullName>
    </submittedName>
</protein>
<proteinExistence type="predicted"/>
<dbReference type="AlphaFoldDB" id="A0A927HHT5"/>
<dbReference type="RefSeq" id="WP_191076543.1">
    <property type="nucleotide sequence ID" value="NZ_JACTAG010000002.1"/>
</dbReference>
<dbReference type="Proteomes" id="UP000635142">
    <property type="component" value="Unassembled WGS sequence"/>
</dbReference>
<evidence type="ECO:0000313" key="3">
    <source>
        <dbReference type="Proteomes" id="UP000635142"/>
    </source>
</evidence>
<comment type="caution">
    <text evidence="2">The sequence shown here is derived from an EMBL/GenBank/DDBJ whole genome shotgun (WGS) entry which is preliminary data.</text>
</comment>
<reference evidence="2" key="1">
    <citation type="submission" date="2020-08" db="EMBL/GenBank/DDBJ databases">
        <title>Sulfitobacter aestuariivivens sp. nov., isolated from a tidal flat.</title>
        <authorList>
            <person name="Park S."/>
            <person name="Yoon J.-H."/>
        </authorList>
    </citation>
    <scope>NUCLEOTIDE SEQUENCE</scope>
    <source>
        <strain evidence="2">TSTF-M16</strain>
    </source>
</reference>
<evidence type="ECO:0000313" key="2">
    <source>
        <dbReference type="EMBL" id="MBD3665575.1"/>
    </source>
</evidence>
<dbReference type="EMBL" id="JACTAG010000002">
    <property type="protein sequence ID" value="MBD3665575.1"/>
    <property type="molecule type" value="Genomic_DNA"/>
</dbReference>
<dbReference type="Pfam" id="PF01882">
    <property type="entry name" value="DUF58"/>
    <property type="match status" value="1"/>
</dbReference>
<dbReference type="InterPro" id="IPR002881">
    <property type="entry name" value="DUF58"/>
</dbReference>
<feature type="domain" description="DUF58" evidence="1">
    <location>
        <begin position="51"/>
        <end position="253"/>
    </location>
</feature>
<keyword evidence="3" id="KW-1185">Reference proteome</keyword>
<organism evidence="2 3">
    <name type="scientific">Sulfitobacter aestuariivivens</name>
    <dbReference type="NCBI Taxonomy" id="2766981"/>
    <lineage>
        <taxon>Bacteria</taxon>
        <taxon>Pseudomonadati</taxon>
        <taxon>Pseudomonadota</taxon>
        <taxon>Alphaproteobacteria</taxon>
        <taxon>Rhodobacterales</taxon>
        <taxon>Roseobacteraceae</taxon>
        <taxon>Sulfitobacter</taxon>
    </lineage>
</organism>
<dbReference type="PANTHER" id="PTHR33608">
    <property type="entry name" value="BLL2464 PROTEIN"/>
    <property type="match status" value="1"/>
</dbReference>
<dbReference type="PANTHER" id="PTHR33608:SF6">
    <property type="entry name" value="BLL2464 PROTEIN"/>
    <property type="match status" value="1"/>
</dbReference>